<evidence type="ECO:0000313" key="6">
    <source>
        <dbReference type="Proteomes" id="UP001530400"/>
    </source>
</evidence>
<comment type="function">
    <text evidence="4">S-adenosyl-L-methionine-dependent methyltransferase.</text>
</comment>
<comment type="similarity">
    <text evidence="1 4">Belongs to the methyltransferase superfamily. METL family.</text>
</comment>
<dbReference type="InterPro" id="IPR026113">
    <property type="entry name" value="METTL2/6/8-like"/>
</dbReference>
<dbReference type="AlphaFoldDB" id="A0ABD3PPC0"/>
<accession>A0ABD3PPC0</accession>
<dbReference type="EC" id="2.1.1.-" evidence="4"/>
<evidence type="ECO:0000313" key="5">
    <source>
        <dbReference type="EMBL" id="KAL3789572.1"/>
    </source>
</evidence>
<gene>
    <name evidence="5" type="ORF">ACHAWO_009135</name>
</gene>
<proteinExistence type="inferred from homology"/>
<dbReference type="InterPro" id="IPR029063">
    <property type="entry name" value="SAM-dependent_MTases_sf"/>
</dbReference>
<dbReference type="Gene3D" id="3.40.50.150">
    <property type="entry name" value="Vaccinia Virus protein VP39"/>
    <property type="match status" value="1"/>
</dbReference>
<dbReference type="Proteomes" id="UP001530400">
    <property type="component" value="Unassembled WGS sequence"/>
</dbReference>
<name>A0ABD3PPC0_9STRA</name>
<evidence type="ECO:0000256" key="1">
    <source>
        <dbReference type="ARBA" id="ARBA00009725"/>
    </source>
</evidence>
<protein>
    <recommendedName>
        <fullName evidence="4">tRNA N(3)-methylcytidine methyltransferase</fullName>
        <ecNumber evidence="4">2.1.1.-</ecNumber>
    </recommendedName>
</protein>
<dbReference type="PIRSF" id="PIRSF037755">
    <property type="entry name" value="Mettl2_prd"/>
    <property type="match status" value="1"/>
</dbReference>
<evidence type="ECO:0000256" key="3">
    <source>
        <dbReference type="ARBA" id="ARBA00022679"/>
    </source>
</evidence>
<dbReference type="GO" id="GO:0008757">
    <property type="term" value="F:S-adenosylmethionine-dependent methyltransferase activity"/>
    <property type="evidence" value="ECO:0007669"/>
    <property type="project" value="UniProtKB-ARBA"/>
</dbReference>
<comment type="caution">
    <text evidence="5">The sequence shown here is derived from an EMBL/GenBank/DDBJ whole genome shotgun (WGS) entry which is preliminary data.</text>
</comment>
<dbReference type="GO" id="GO:0008173">
    <property type="term" value="F:RNA methyltransferase activity"/>
    <property type="evidence" value="ECO:0007669"/>
    <property type="project" value="UniProtKB-ARBA"/>
</dbReference>
<evidence type="ECO:0000256" key="2">
    <source>
        <dbReference type="ARBA" id="ARBA00022603"/>
    </source>
</evidence>
<dbReference type="PANTHER" id="PTHR22809">
    <property type="entry name" value="METHYLTRANSFERASE-RELATED"/>
    <property type="match status" value="1"/>
</dbReference>
<keyword evidence="2 4" id="KW-0489">Methyltransferase</keyword>
<dbReference type="EMBL" id="JALLPJ020000519">
    <property type="protein sequence ID" value="KAL3789572.1"/>
    <property type="molecule type" value="Genomic_DNA"/>
</dbReference>
<dbReference type="CDD" id="cd02440">
    <property type="entry name" value="AdoMet_MTases"/>
    <property type="match status" value="1"/>
</dbReference>
<sequence length="330" mass="37185">MVQYYDSDFSFEEHRIECEQKLQSTTSSSTCTSNHEDDEDLASLNPMTQAQCWDDFHTAHSHGNFFKPRRYILKCFPCILNHCAADNNLAQNIENCNQRYRLVLEVGCGSGSSCLPILKHCNDEHKQTKILACDCSAVAVDVCKSVIESSKDTIVVKNFGAFVSDPSLEVGEAETTFPEDVKAAYEKLTGEKTEGVNDIGLADVVLMVFVLSAVPPKRVTRFMKQIFNTAKSGGKVCFRDYALYDLPMMRFKETHYVHSTCSDSDGAAPRLYERGDGTLSRFFDLETVKCIFEAAGFVEEDLRYATVFNENRKTGDRLKRAFVHSVFRKP</sequence>
<dbReference type="PANTHER" id="PTHR22809:SF14">
    <property type="entry name" value="TRNA N(3)-METHYLCYTIDINE METHYLTRANSFERASE"/>
    <property type="match status" value="1"/>
</dbReference>
<dbReference type="GO" id="GO:0032259">
    <property type="term" value="P:methylation"/>
    <property type="evidence" value="ECO:0007669"/>
    <property type="project" value="UniProtKB-KW"/>
</dbReference>
<reference evidence="5 6" key="1">
    <citation type="submission" date="2024-10" db="EMBL/GenBank/DDBJ databases">
        <title>Updated reference genomes for cyclostephanoid diatoms.</title>
        <authorList>
            <person name="Roberts W.R."/>
            <person name="Alverson A.J."/>
        </authorList>
    </citation>
    <scope>NUCLEOTIDE SEQUENCE [LARGE SCALE GENOMIC DNA]</scope>
    <source>
        <strain evidence="5 6">AJA010-31</strain>
    </source>
</reference>
<organism evidence="5 6">
    <name type="scientific">Cyclotella atomus</name>
    <dbReference type="NCBI Taxonomy" id="382360"/>
    <lineage>
        <taxon>Eukaryota</taxon>
        <taxon>Sar</taxon>
        <taxon>Stramenopiles</taxon>
        <taxon>Ochrophyta</taxon>
        <taxon>Bacillariophyta</taxon>
        <taxon>Coscinodiscophyceae</taxon>
        <taxon>Thalassiosirophycidae</taxon>
        <taxon>Stephanodiscales</taxon>
        <taxon>Stephanodiscaceae</taxon>
        <taxon>Cyclotella</taxon>
    </lineage>
</organism>
<keyword evidence="3 4" id="KW-0808">Transferase</keyword>
<dbReference type="SUPFAM" id="SSF53335">
    <property type="entry name" value="S-adenosyl-L-methionine-dependent methyltransferases"/>
    <property type="match status" value="1"/>
</dbReference>
<dbReference type="Pfam" id="PF13489">
    <property type="entry name" value="Methyltransf_23"/>
    <property type="match status" value="1"/>
</dbReference>
<keyword evidence="6" id="KW-1185">Reference proteome</keyword>
<evidence type="ECO:0000256" key="4">
    <source>
        <dbReference type="PIRNR" id="PIRNR037755"/>
    </source>
</evidence>